<organism evidence="1">
    <name type="scientific">viral metagenome</name>
    <dbReference type="NCBI Taxonomy" id="1070528"/>
    <lineage>
        <taxon>unclassified sequences</taxon>
        <taxon>metagenomes</taxon>
        <taxon>organismal metagenomes</taxon>
    </lineage>
</organism>
<dbReference type="AlphaFoldDB" id="A0A6C0I417"/>
<proteinExistence type="predicted"/>
<protein>
    <submittedName>
        <fullName evidence="1">Uncharacterized protein</fullName>
    </submittedName>
</protein>
<name>A0A6C0I417_9ZZZZ</name>
<dbReference type="EMBL" id="MN740101">
    <property type="protein sequence ID" value="QHT87761.1"/>
    <property type="molecule type" value="Genomic_DNA"/>
</dbReference>
<evidence type="ECO:0000313" key="1">
    <source>
        <dbReference type="EMBL" id="QHT87761.1"/>
    </source>
</evidence>
<sequence>MQRLKKGTTEGDFLAQKKLKKRHQVLKKTFYILLNF</sequence>
<reference evidence="1" key="1">
    <citation type="journal article" date="2020" name="Nature">
        <title>Giant virus diversity and host interactions through global metagenomics.</title>
        <authorList>
            <person name="Schulz F."/>
            <person name="Roux S."/>
            <person name="Paez-Espino D."/>
            <person name="Jungbluth S."/>
            <person name="Walsh D.A."/>
            <person name="Denef V.J."/>
            <person name="McMahon K.D."/>
            <person name="Konstantinidis K.T."/>
            <person name="Eloe-Fadrosh E.A."/>
            <person name="Kyrpides N.C."/>
            <person name="Woyke T."/>
        </authorList>
    </citation>
    <scope>NUCLEOTIDE SEQUENCE</scope>
    <source>
        <strain evidence="1">GVMAG-M-3300023184-191</strain>
    </source>
</reference>
<accession>A0A6C0I417</accession>